<dbReference type="InterPro" id="IPR029058">
    <property type="entry name" value="AB_hydrolase_fold"/>
</dbReference>
<evidence type="ECO:0000259" key="1">
    <source>
        <dbReference type="Pfam" id="PF00561"/>
    </source>
</evidence>
<dbReference type="AlphaFoldDB" id="A0A2T7UG55"/>
<dbReference type="InterPro" id="IPR000073">
    <property type="entry name" value="AB_hydrolase_1"/>
</dbReference>
<dbReference type="SUPFAM" id="SSF53474">
    <property type="entry name" value="alpha/beta-Hydrolases"/>
    <property type="match status" value="1"/>
</dbReference>
<dbReference type="STRING" id="1293045.H663_00690"/>
<proteinExistence type="predicted"/>
<evidence type="ECO:0000313" key="3">
    <source>
        <dbReference type="Proteomes" id="UP000037507"/>
    </source>
</evidence>
<dbReference type="EMBL" id="LFYT02000005">
    <property type="protein sequence ID" value="PVE43679.1"/>
    <property type="molecule type" value="Genomic_DNA"/>
</dbReference>
<feature type="domain" description="AB hydrolase-1" evidence="1">
    <location>
        <begin position="47"/>
        <end position="284"/>
    </location>
</feature>
<dbReference type="PRINTS" id="PR00111">
    <property type="entry name" value="ABHYDROLASE"/>
</dbReference>
<sequence length="297" mass="31624">MFDSFYPGMAWADHQAHPDIWPHAHHSRLVQAGGIQWHVQQTGQGPCMLLLHGTGSGHFSWRGLMPILAQHFTVVAPDLPGHAFTSRGPEGALSLPGMAEGMRALMLQLQLTPQVIVGHSAGAAIAAHMALHFGSAARSTLIGLNPAWLPLPGVASWLFGPAAKLAALNPLSAWVTAKLAAKPGAVAEWIARTGSTLDAQGIDLYTRVLSDSGHVHGVLSMMAAWRLKPLAARLHEIRNPVFMHIGAQDLTVPPALANDACQRLPQARLHVQAGLGHLAHEQDPSGTAQQILLWCGI</sequence>
<gene>
    <name evidence="2" type="ORF">H663_006750</name>
</gene>
<keyword evidence="2" id="KW-0378">Hydrolase</keyword>
<dbReference type="Gene3D" id="3.40.50.1820">
    <property type="entry name" value="alpha/beta hydrolase"/>
    <property type="match status" value="1"/>
</dbReference>
<accession>A0A2T7UG55</accession>
<dbReference type="InterPro" id="IPR017497">
    <property type="entry name" value="BchO"/>
</dbReference>
<dbReference type="PANTHER" id="PTHR43689">
    <property type="entry name" value="HYDROLASE"/>
    <property type="match status" value="1"/>
</dbReference>
<protein>
    <submittedName>
        <fullName evidence="2">Alpha/beta hydrolase</fullName>
    </submittedName>
</protein>
<dbReference type="OrthoDB" id="8562572at2"/>
<name>A0A2T7UG55_9BURK</name>
<dbReference type="Proteomes" id="UP000037507">
    <property type="component" value="Unassembled WGS sequence"/>
</dbReference>
<reference evidence="2" key="1">
    <citation type="submission" date="2017-04" db="EMBL/GenBank/DDBJ databases">
        <title>Unexpected and diverse lifestyles within the genus Limnohabitans.</title>
        <authorList>
            <person name="Kasalicky V."/>
            <person name="Mehrshad M."/>
            <person name="Andrei S.-A."/>
            <person name="Salcher M."/>
            <person name="Kratochvilova H."/>
            <person name="Simek K."/>
            <person name="Ghai R."/>
        </authorList>
    </citation>
    <scope>NUCLEOTIDE SEQUENCE [LARGE SCALE GENOMIC DNA]</scope>
    <source>
        <strain evidence="2">II-D5</strain>
    </source>
</reference>
<dbReference type="PANTHER" id="PTHR43689:SF8">
    <property type="entry name" value="ALPHA_BETA-HYDROLASES SUPERFAMILY PROTEIN"/>
    <property type="match status" value="1"/>
</dbReference>
<organism evidence="2 3">
    <name type="scientific">Limnohabitans planktonicus II-D5</name>
    <dbReference type="NCBI Taxonomy" id="1293045"/>
    <lineage>
        <taxon>Bacteria</taxon>
        <taxon>Pseudomonadati</taxon>
        <taxon>Pseudomonadota</taxon>
        <taxon>Betaproteobacteria</taxon>
        <taxon>Burkholderiales</taxon>
        <taxon>Comamonadaceae</taxon>
        <taxon>Limnohabitans</taxon>
    </lineage>
</organism>
<dbReference type="RefSeq" id="WP_053168824.1">
    <property type="nucleotide sequence ID" value="NZ_LFYT02000005.1"/>
</dbReference>
<evidence type="ECO:0000313" key="2">
    <source>
        <dbReference type="EMBL" id="PVE43679.1"/>
    </source>
</evidence>
<comment type="caution">
    <text evidence="2">The sequence shown here is derived from an EMBL/GenBank/DDBJ whole genome shotgun (WGS) entry which is preliminary data.</text>
</comment>
<dbReference type="NCBIfam" id="TIGR03056">
    <property type="entry name" value="bchO_mg_che_rel"/>
    <property type="match status" value="1"/>
</dbReference>
<dbReference type="Pfam" id="PF00561">
    <property type="entry name" value="Abhydrolase_1"/>
    <property type="match status" value="1"/>
</dbReference>
<keyword evidence="3" id="KW-1185">Reference proteome</keyword>
<dbReference type="GO" id="GO:0016787">
    <property type="term" value="F:hydrolase activity"/>
    <property type="evidence" value="ECO:0007669"/>
    <property type="project" value="UniProtKB-KW"/>
</dbReference>